<dbReference type="SUPFAM" id="SSF48371">
    <property type="entry name" value="ARM repeat"/>
    <property type="match status" value="1"/>
</dbReference>
<dbReference type="RefSeq" id="WP_087043350.1">
    <property type="nucleotide sequence ID" value="NZ_FCOB02000004.1"/>
</dbReference>
<protein>
    <recommendedName>
        <fullName evidence="4">TIGR02270 family protein</fullName>
    </recommendedName>
</protein>
<dbReference type="InterPro" id="IPR011989">
    <property type="entry name" value="ARM-like"/>
</dbReference>
<dbReference type="Proteomes" id="UP000054978">
    <property type="component" value="Unassembled WGS sequence"/>
</dbReference>
<evidence type="ECO:0008006" key="4">
    <source>
        <dbReference type="Google" id="ProtNLM"/>
    </source>
</evidence>
<dbReference type="Gene3D" id="1.25.10.10">
    <property type="entry name" value="Leucine-rich Repeat Variant"/>
    <property type="match status" value="1"/>
</dbReference>
<keyword evidence="3" id="KW-1185">Reference proteome</keyword>
<dbReference type="InterPro" id="IPR011959">
    <property type="entry name" value="CHP02270"/>
</dbReference>
<name>A0A158A1K8_9BURK</name>
<feature type="compositionally biased region" description="Acidic residues" evidence="1">
    <location>
        <begin position="320"/>
        <end position="332"/>
    </location>
</feature>
<dbReference type="AlphaFoldDB" id="A0A158A1K8"/>
<gene>
    <name evidence="2" type="ORF">AWB83_01188</name>
</gene>
<sequence>MGSEADVISYIVQQHVEDAACLRNTRAYLVRAPHVKLKHLARQDERIAAHLDGVAVAGRIGARLSMQALENTGKGVLFTVAVGCIEARSEKGLMHLIALAQAVPVARRGLHSAFGWVSASRLQETASTLLASDNSAAQLAGLAACAQHRVDPKRFLDTAIASQDPAVRARALQCAGEIGRVDLLASCIANIEDEDASCRFHAAQAALLLGDRHASLDVLTELALTRPDAAALAASALPLADVHALLQQISAQPQSKRLLIRTIAHAGDPRYVPWLIGLMPDDKFARLAGESFSFITGADLAWLDLDRKPPENLPAGPTDDPNDPDVAMDEDDGAPWPDAEKIARWWQANAPRFRPGARYLCGAPPSKPHCIDVLKDGYQRQRMAAARHLCLLEPGTVLFNCAAPAWRQQRLLNSTT</sequence>
<accession>A0A158A1K8</accession>
<proteinExistence type="predicted"/>
<comment type="caution">
    <text evidence="2">The sequence shown here is derived from an EMBL/GenBank/DDBJ whole genome shotgun (WGS) entry which is preliminary data.</text>
</comment>
<dbReference type="InterPro" id="IPR016024">
    <property type="entry name" value="ARM-type_fold"/>
</dbReference>
<organism evidence="2 3">
    <name type="scientific">Caballeronia ptereochthonis</name>
    <dbReference type="NCBI Taxonomy" id="1777144"/>
    <lineage>
        <taxon>Bacteria</taxon>
        <taxon>Pseudomonadati</taxon>
        <taxon>Pseudomonadota</taxon>
        <taxon>Betaproteobacteria</taxon>
        <taxon>Burkholderiales</taxon>
        <taxon>Burkholderiaceae</taxon>
        <taxon>Caballeronia</taxon>
    </lineage>
</organism>
<dbReference type="NCBIfam" id="TIGR02270">
    <property type="entry name" value="TIGR02270 family protein"/>
    <property type="match status" value="1"/>
</dbReference>
<evidence type="ECO:0000256" key="1">
    <source>
        <dbReference type="SAM" id="MobiDB-lite"/>
    </source>
</evidence>
<evidence type="ECO:0000313" key="2">
    <source>
        <dbReference type="EMBL" id="SAK50977.1"/>
    </source>
</evidence>
<dbReference type="STRING" id="1777144.AWB83_01188"/>
<dbReference type="EMBL" id="FCOB02000004">
    <property type="protein sequence ID" value="SAK50977.1"/>
    <property type="molecule type" value="Genomic_DNA"/>
</dbReference>
<dbReference type="OrthoDB" id="8089803at2"/>
<dbReference type="Pfam" id="PF13646">
    <property type="entry name" value="HEAT_2"/>
    <property type="match status" value="1"/>
</dbReference>
<reference evidence="2" key="1">
    <citation type="submission" date="2016-01" db="EMBL/GenBank/DDBJ databases">
        <authorList>
            <person name="Peeters C."/>
        </authorList>
    </citation>
    <scope>NUCLEOTIDE SEQUENCE [LARGE SCALE GENOMIC DNA]</scope>
    <source>
        <strain evidence="2">LMG 29326</strain>
    </source>
</reference>
<feature type="region of interest" description="Disordered" evidence="1">
    <location>
        <begin position="307"/>
        <end position="332"/>
    </location>
</feature>
<evidence type="ECO:0000313" key="3">
    <source>
        <dbReference type="Proteomes" id="UP000054978"/>
    </source>
</evidence>